<dbReference type="STRING" id="123214.PERMA_0156"/>
<accession>C0QTD9</accession>
<evidence type="ECO:0000313" key="2">
    <source>
        <dbReference type="EMBL" id="ACO04819.1"/>
    </source>
</evidence>
<protein>
    <submittedName>
        <fullName evidence="2">Uncharacterized protein</fullName>
    </submittedName>
</protein>
<dbReference type="OrthoDB" id="12783at2"/>
<name>C0QTD9_PERMH</name>
<dbReference type="KEGG" id="pmx:PERMA_0156"/>
<organism evidence="2 3">
    <name type="scientific">Persephonella marina (strain DSM 14350 / EX-H1)</name>
    <dbReference type="NCBI Taxonomy" id="123214"/>
    <lineage>
        <taxon>Bacteria</taxon>
        <taxon>Pseudomonadati</taxon>
        <taxon>Aquificota</taxon>
        <taxon>Aquificia</taxon>
        <taxon>Aquificales</taxon>
        <taxon>Hydrogenothermaceae</taxon>
        <taxon>Persephonella</taxon>
    </lineage>
</organism>
<keyword evidence="3" id="KW-1185">Reference proteome</keyword>
<dbReference type="AlphaFoldDB" id="C0QTD9"/>
<sequence>MKKFFILILLLAVTGANAETVAIKRPEVKNLPRGYSPVIFSFFEEHFKNVVKYPTEKDYTYLIQPVVSWIATSYNVCLNVYKKGKLVDIHCSVSFSAEDLHDDLEKLSISTGILEKKKDQKTKYIYIKLIGKGNLKGDRLKIVSSKGDILVDYKNLIEKADGDFITVSNAVINIDTAYIQSFEAAKLLEYLLNNYKVKGILIIKIY</sequence>
<feature type="chain" id="PRO_5002900768" evidence="1">
    <location>
        <begin position="19"/>
        <end position="206"/>
    </location>
</feature>
<feature type="signal peptide" evidence="1">
    <location>
        <begin position="1"/>
        <end position="18"/>
    </location>
</feature>
<dbReference type="Proteomes" id="UP000001366">
    <property type="component" value="Chromosome"/>
</dbReference>
<dbReference type="RefSeq" id="WP_015898923.1">
    <property type="nucleotide sequence ID" value="NC_012440.1"/>
</dbReference>
<reference evidence="2 3" key="1">
    <citation type="journal article" date="2009" name="J. Bacteriol.">
        <title>Complete and draft genome sequences of six members of the Aquificales.</title>
        <authorList>
            <person name="Reysenbach A.L."/>
            <person name="Hamamura N."/>
            <person name="Podar M."/>
            <person name="Griffiths E."/>
            <person name="Ferreira S."/>
            <person name="Hochstein R."/>
            <person name="Heidelberg J."/>
            <person name="Johnson J."/>
            <person name="Mead D."/>
            <person name="Pohorille A."/>
            <person name="Sarmiento M."/>
            <person name="Schweighofer K."/>
            <person name="Seshadri R."/>
            <person name="Voytek M.A."/>
        </authorList>
    </citation>
    <scope>NUCLEOTIDE SEQUENCE [LARGE SCALE GENOMIC DNA]</scope>
    <source>
        <strain evidence="3">DSM 14350 / EX-H1</strain>
    </source>
</reference>
<gene>
    <name evidence="2" type="ordered locus">PERMA_0156</name>
</gene>
<evidence type="ECO:0000313" key="3">
    <source>
        <dbReference type="Proteomes" id="UP000001366"/>
    </source>
</evidence>
<evidence type="ECO:0000256" key="1">
    <source>
        <dbReference type="SAM" id="SignalP"/>
    </source>
</evidence>
<proteinExistence type="predicted"/>
<keyword evidence="1" id="KW-0732">Signal</keyword>
<dbReference type="PaxDb" id="123214-PERMA_0156"/>
<dbReference type="EMBL" id="CP001230">
    <property type="protein sequence ID" value="ACO04819.1"/>
    <property type="molecule type" value="Genomic_DNA"/>
</dbReference>
<dbReference type="HOGENOM" id="CLU_1359810_0_0_0"/>